<dbReference type="Pfam" id="PF26305">
    <property type="entry name" value="CD_NTase_C"/>
    <property type="match status" value="1"/>
</dbReference>
<evidence type="ECO:0000313" key="7">
    <source>
        <dbReference type="Proteomes" id="UP000494161"/>
    </source>
</evidence>
<evidence type="ECO:0000259" key="5">
    <source>
        <dbReference type="Pfam" id="PF26305"/>
    </source>
</evidence>
<dbReference type="EMBL" id="CADILJ010000048">
    <property type="protein sequence ID" value="CAB3953890.1"/>
    <property type="molecule type" value="Genomic_DNA"/>
</dbReference>
<keyword evidence="7" id="KW-1185">Reference proteome</keyword>
<protein>
    <recommendedName>
        <fullName evidence="5">cGAS/DncV-like nucleotidyltransferase C-terminal helical domain-containing protein</fullName>
    </recommendedName>
</protein>
<keyword evidence="2" id="KW-0548">Nucleotidyltransferase</keyword>
<evidence type="ECO:0000256" key="3">
    <source>
        <dbReference type="ARBA" id="ARBA00022741"/>
    </source>
</evidence>
<evidence type="ECO:0000256" key="4">
    <source>
        <dbReference type="ARBA" id="ARBA00023118"/>
    </source>
</evidence>
<name>A0ABM8LZ75_9BURK</name>
<proteinExistence type="predicted"/>
<dbReference type="Proteomes" id="UP000494161">
    <property type="component" value="Unassembled WGS sequence"/>
</dbReference>
<comment type="caution">
    <text evidence="6">The sequence shown here is derived from an EMBL/GenBank/DDBJ whole genome shotgun (WGS) entry which is preliminary data.</text>
</comment>
<evidence type="ECO:0000256" key="1">
    <source>
        <dbReference type="ARBA" id="ARBA00022679"/>
    </source>
</evidence>
<evidence type="ECO:0000313" key="6">
    <source>
        <dbReference type="EMBL" id="CAB3953890.1"/>
    </source>
</evidence>
<keyword evidence="1" id="KW-0808">Transferase</keyword>
<sequence>MATDINKRLAQLRARRDGSDRLTMDSAVQNEILSKALGTGTQTIQESWEKRASIDSKHTLYALGAMQPVSATYTRVSVETAERIGNQLRSRLGKAGIDAEFRLQGSVPLDVHIRRVSDVDLLTIDTGFLVYSTSGVQSQAGYYLNTSKNSLSVLQTLRKQIEIELPLAFPQAIVDTTGAKAVKIHGGSLPRMVDVVPAHWYDTNDYQANRTESDRGIQILDKKAGISLTNFPFLHIRRIIDKCNNVGGGLRKAIRLCKNVKADAESEGNAISLPSFDIASMMYHADVGNLAFGQYFELMILAEAQRHLDVLARNNEYAETLMVPDGSRRIIDTPAKWRGLLSLSLEMDDLLRRVAAEHGVSGSLEDCRNAIRFLNQ</sequence>
<gene>
    <name evidence="6" type="ORF">LMG7053_04214</name>
</gene>
<dbReference type="InterPro" id="IPR058909">
    <property type="entry name" value="CD_NTase_C"/>
</dbReference>
<reference evidence="6 7" key="1">
    <citation type="submission" date="2020-04" db="EMBL/GenBank/DDBJ databases">
        <authorList>
            <person name="De Canck E."/>
        </authorList>
    </citation>
    <scope>NUCLEOTIDE SEQUENCE [LARGE SCALE GENOMIC DNA]</scope>
    <source>
        <strain evidence="6 7">LMG 7053</strain>
    </source>
</reference>
<feature type="domain" description="cGAS/DncV-like nucleotidyltransferase C-terminal helical" evidence="5">
    <location>
        <begin position="239"/>
        <end position="338"/>
    </location>
</feature>
<evidence type="ECO:0000256" key="2">
    <source>
        <dbReference type="ARBA" id="ARBA00022695"/>
    </source>
</evidence>
<keyword evidence="3" id="KW-0547">Nucleotide-binding</keyword>
<keyword evidence="4" id="KW-0051">Antiviral defense</keyword>
<organism evidence="6 7">
    <name type="scientific">Achromobacter ruhlandii</name>
    <dbReference type="NCBI Taxonomy" id="72557"/>
    <lineage>
        <taxon>Bacteria</taxon>
        <taxon>Pseudomonadati</taxon>
        <taxon>Pseudomonadota</taxon>
        <taxon>Betaproteobacteria</taxon>
        <taxon>Burkholderiales</taxon>
        <taxon>Alcaligenaceae</taxon>
        <taxon>Achromobacter</taxon>
    </lineage>
</organism>
<accession>A0ABM8LZ75</accession>